<organism evidence="2 3">
    <name type="scientific">Trichophyton interdigitale (strain MR816)</name>
    <dbReference type="NCBI Taxonomy" id="1215338"/>
    <lineage>
        <taxon>Eukaryota</taxon>
        <taxon>Fungi</taxon>
        <taxon>Dikarya</taxon>
        <taxon>Ascomycota</taxon>
        <taxon>Pezizomycotina</taxon>
        <taxon>Eurotiomycetes</taxon>
        <taxon>Eurotiomycetidae</taxon>
        <taxon>Onygenales</taxon>
        <taxon>Arthrodermataceae</taxon>
        <taxon>Trichophyton</taxon>
    </lineage>
</organism>
<feature type="compositionally biased region" description="Basic and acidic residues" evidence="1">
    <location>
        <begin position="1"/>
        <end position="10"/>
    </location>
</feature>
<feature type="region of interest" description="Disordered" evidence="1">
    <location>
        <begin position="1"/>
        <end position="21"/>
    </location>
</feature>
<comment type="caution">
    <text evidence="2">The sequence shown here is derived from an EMBL/GenBank/DDBJ whole genome shotgun (WGS) entry which is preliminary data.</text>
</comment>
<dbReference type="Proteomes" id="UP000024533">
    <property type="component" value="Unassembled WGS sequence"/>
</dbReference>
<dbReference type="OMA" id="THITEEY"/>
<evidence type="ECO:0000313" key="3">
    <source>
        <dbReference type="Proteomes" id="UP000024533"/>
    </source>
</evidence>
<evidence type="ECO:0000256" key="1">
    <source>
        <dbReference type="SAM" id="MobiDB-lite"/>
    </source>
</evidence>
<gene>
    <name evidence="2" type="ORF">H109_07821</name>
</gene>
<keyword evidence="3" id="KW-1185">Reference proteome</keyword>
<dbReference type="InterPro" id="IPR009003">
    <property type="entry name" value="Peptidase_S1_PA"/>
</dbReference>
<name>A0A059IXH9_TRIIM</name>
<proteinExistence type="predicted"/>
<dbReference type="EMBL" id="AOKY01000885">
    <property type="protein sequence ID" value="KDB20194.1"/>
    <property type="molecule type" value="Genomic_DNA"/>
</dbReference>
<protein>
    <submittedName>
        <fullName evidence="2">Uncharacterized protein</fullName>
    </submittedName>
</protein>
<dbReference type="AlphaFoldDB" id="A0A059IXH9"/>
<dbReference type="SUPFAM" id="SSF50494">
    <property type="entry name" value="Trypsin-like serine proteases"/>
    <property type="match status" value="1"/>
</dbReference>
<dbReference type="HOGENOM" id="CLU_036009_0_0_1"/>
<reference evidence="2 3" key="1">
    <citation type="submission" date="2014-02" db="EMBL/GenBank/DDBJ databases">
        <title>The Genome Sequence of Trichophyton interdigitale MR816.</title>
        <authorList>
            <consortium name="The Broad Institute Genomics Platform"/>
            <person name="Cuomo C.A."/>
            <person name="White T.C."/>
            <person name="Graser Y."/>
            <person name="Martinez-Rossi N."/>
            <person name="Heitman J."/>
            <person name="Young S.K."/>
            <person name="Zeng Q."/>
            <person name="Gargeya S."/>
            <person name="Abouelleil A."/>
            <person name="Alvarado L."/>
            <person name="Chapman S.B."/>
            <person name="Gainer-Dewar J."/>
            <person name="Goldberg J."/>
            <person name="Griggs A."/>
            <person name="Gujja S."/>
            <person name="Hansen M."/>
            <person name="Howarth C."/>
            <person name="Imamovic A."/>
            <person name="Larimer J."/>
            <person name="Martinez D."/>
            <person name="Murphy C."/>
            <person name="Pearson M.D."/>
            <person name="Persinoti G."/>
            <person name="Poon T."/>
            <person name="Priest M."/>
            <person name="Roberts A.D."/>
            <person name="Saif S."/>
            <person name="Shea T.D."/>
            <person name="Sykes S.N."/>
            <person name="Wortman J."/>
            <person name="Nusbaum C."/>
            <person name="Birren B."/>
        </authorList>
    </citation>
    <scope>NUCLEOTIDE SEQUENCE [LARGE SCALE GENOMIC DNA]</scope>
    <source>
        <strain evidence="2 3">MR816</strain>
    </source>
</reference>
<accession>A0A059IXH9</accession>
<sequence length="551" mass="61533">MVGVTRKPEGSEDSGYGSVSSAGSQISIERWVAGKDKFRVSADGQIPLLWRSKSLPVSVEVKEAYNSLVSPQIPAILARYELSFVGERLHRLQPLNGAYETRDVIEISTRDERPGRAWRDAVNEVLALVRENIPDSQSIQILLVNTDRMYDDVSSALPNDPSIVGPLEQVKSRIVEEVEISMSDLRPSIAFHMRRRRNDFSAPRKPTVIIFCHPHSVCDFPAVEEKILNILNELDIAVFLEILPGKLVLTNPGFILRRMRISPEELPEHPVNGSSIGVKGRGDSAGTLGGWLILNLPREKRQIKCALTCYHVVRSNDPSVTAHTDAHGIHWNDKRGRLSIEYPASLDTQIAMARLDELRQFHPDDQQLRQQQRMLSELVAGPGIGKVLLASGHQVRDNHRLNWALIESPETFSSNRPPSTRQGSFALPTSGPLYRPHPDAKITQFAIPKEDDWVVRIGRTTIASASISSMKKVEWPSGFFTQEIELVSEDDDVADEGDSGSFVVNREGNLVGMIFAVYRSPSRFHTAYMMTFDSIQSHVKDMTDGGFLSFD</sequence>
<evidence type="ECO:0000313" key="2">
    <source>
        <dbReference type="EMBL" id="KDB20194.1"/>
    </source>
</evidence>
<dbReference type="OrthoDB" id="5424209at2759"/>